<dbReference type="RefSeq" id="WP_095261464.1">
    <property type="nucleotide sequence ID" value="NZ_NPBV01000025.1"/>
</dbReference>
<name>A0A268A7Q1_9BACI</name>
<dbReference type="PROSITE" id="PS50893">
    <property type="entry name" value="ABC_TRANSPORTER_2"/>
    <property type="match status" value="1"/>
</dbReference>
<dbReference type="SMART" id="SM00382">
    <property type="entry name" value="AAA"/>
    <property type="match status" value="1"/>
</dbReference>
<evidence type="ECO:0000256" key="1">
    <source>
        <dbReference type="ARBA" id="ARBA00022448"/>
    </source>
</evidence>
<protein>
    <submittedName>
        <fullName evidence="5">Multidrug ABC transporter ATP-binding protein</fullName>
    </submittedName>
</protein>
<sequence>MKRERSNLYVLCENVSKKIKNNIILDNINLSLEQGMVHGFRGYNGSGKTMLLRAIGGLIKPSKGRIVVDNKIIGEDMPFPESVGILIEYPSFIPNYTGYKNLLFLAKINNKVNEDKIKETIRLVGLDPDDKRKYKKYSLGMKQRLGIAQAIMEEPSLLLLDEPTNALDEDGIELMVQIIRRLKSEGKTIIVTSHDRDFLERVTDNTYIISKGMVTNG</sequence>
<keyword evidence="2" id="KW-0547">Nucleotide-binding</keyword>
<feature type="domain" description="ABC transporter" evidence="4">
    <location>
        <begin position="10"/>
        <end position="217"/>
    </location>
</feature>
<dbReference type="GO" id="GO:0016887">
    <property type="term" value="F:ATP hydrolysis activity"/>
    <property type="evidence" value="ECO:0007669"/>
    <property type="project" value="InterPro"/>
</dbReference>
<dbReference type="GO" id="GO:0005524">
    <property type="term" value="F:ATP binding"/>
    <property type="evidence" value="ECO:0007669"/>
    <property type="project" value="UniProtKB-KW"/>
</dbReference>
<dbReference type="Gene3D" id="3.40.50.300">
    <property type="entry name" value="P-loop containing nucleotide triphosphate hydrolases"/>
    <property type="match status" value="1"/>
</dbReference>
<evidence type="ECO:0000256" key="2">
    <source>
        <dbReference type="ARBA" id="ARBA00022741"/>
    </source>
</evidence>
<keyword evidence="1" id="KW-0813">Transport</keyword>
<dbReference type="EMBL" id="NPBV01000025">
    <property type="protein sequence ID" value="PAD20153.1"/>
    <property type="molecule type" value="Genomic_DNA"/>
</dbReference>
<dbReference type="AlphaFoldDB" id="A0A268A7Q1"/>
<evidence type="ECO:0000259" key="4">
    <source>
        <dbReference type="PROSITE" id="PS50893"/>
    </source>
</evidence>
<reference evidence="5 6" key="1">
    <citation type="submission" date="2017-07" db="EMBL/GenBank/DDBJ databases">
        <title>Isolation and whole genome analysis of endospore-forming bacteria from heroin.</title>
        <authorList>
            <person name="Kalinowski J."/>
            <person name="Ahrens B."/>
            <person name="Al-Dilaimi A."/>
            <person name="Winkler A."/>
            <person name="Wibberg D."/>
            <person name="Schleenbecker U."/>
            <person name="Ruckert C."/>
            <person name="Wolfel R."/>
            <person name="Grass G."/>
        </authorList>
    </citation>
    <scope>NUCLEOTIDE SEQUENCE [LARGE SCALE GENOMIC DNA]</scope>
    <source>
        <strain evidence="5 6">7528</strain>
    </source>
</reference>
<dbReference type="InterPro" id="IPR003439">
    <property type="entry name" value="ABC_transporter-like_ATP-bd"/>
</dbReference>
<dbReference type="Proteomes" id="UP000216013">
    <property type="component" value="Unassembled WGS sequence"/>
</dbReference>
<evidence type="ECO:0000313" key="5">
    <source>
        <dbReference type="EMBL" id="PAD20153.1"/>
    </source>
</evidence>
<evidence type="ECO:0000313" key="6">
    <source>
        <dbReference type="Proteomes" id="UP000216013"/>
    </source>
</evidence>
<evidence type="ECO:0000256" key="3">
    <source>
        <dbReference type="ARBA" id="ARBA00022840"/>
    </source>
</evidence>
<dbReference type="InterPro" id="IPR017871">
    <property type="entry name" value="ABC_transporter-like_CS"/>
</dbReference>
<accession>A0A268A7Q1</accession>
<dbReference type="PROSITE" id="PS00211">
    <property type="entry name" value="ABC_TRANSPORTER_1"/>
    <property type="match status" value="1"/>
</dbReference>
<dbReference type="InterPro" id="IPR027417">
    <property type="entry name" value="P-loop_NTPase"/>
</dbReference>
<comment type="caution">
    <text evidence="5">The sequence shown here is derived from an EMBL/GenBank/DDBJ whole genome shotgun (WGS) entry which is preliminary data.</text>
</comment>
<organism evidence="5 6">
    <name type="scientific">Terribacillus saccharophilus</name>
    <dbReference type="NCBI Taxonomy" id="361277"/>
    <lineage>
        <taxon>Bacteria</taxon>
        <taxon>Bacillati</taxon>
        <taxon>Bacillota</taxon>
        <taxon>Bacilli</taxon>
        <taxon>Bacillales</taxon>
        <taxon>Bacillaceae</taxon>
        <taxon>Terribacillus</taxon>
    </lineage>
</organism>
<gene>
    <name evidence="5" type="ORF">CHH64_15555</name>
</gene>
<proteinExistence type="predicted"/>
<dbReference type="InterPro" id="IPR051782">
    <property type="entry name" value="ABC_Transporter_VariousFunc"/>
</dbReference>
<dbReference type="PANTHER" id="PTHR42939:SF1">
    <property type="entry name" value="ABC TRANSPORTER ATP-BINDING PROTEIN ALBC-RELATED"/>
    <property type="match status" value="1"/>
</dbReference>
<dbReference type="PANTHER" id="PTHR42939">
    <property type="entry name" value="ABC TRANSPORTER ATP-BINDING PROTEIN ALBC-RELATED"/>
    <property type="match status" value="1"/>
</dbReference>
<dbReference type="InterPro" id="IPR003593">
    <property type="entry name" value="AAA+_ATPase"/>
</dbReference>
<dbReference type="SUPFAM" id="SSF52540">
    <property type="entry name" value="P-loop containing nucleoside triphosphate hydrolases"/>
    <property type="match status" value="1"/>
</dbReference>
<keyword evidence="3 5" id="KW-0067">ATP-binding</keyword>
<dbReference type="Pfam" id="PF00005">
    <property type="entry name" value="ABC_tran"/>
    <property type="match status" value="1"/>
</dbReference>